<gene>
    <name evidence="9" type="ORF">IC608_12665</name>
</gene>
<dbReference type="RefSeq" id="WP_191775945.1">
    <property type="nucleotide sequence ID" value="NZ_JACYFU010000003.1"/>
</dbReference>
<dbReference type="InterPro" id="IPR018168">
    <property type="entry name" value="Ubi_Hdrlase_CS"/>
</dbReference>
<dbReference type="InterPro" id="IPR051205">
    <property type="entry name" value="UbiH/COQ6_monooxygenase"/>
</dbReference>
<comment type="pathway">
    <text evidence="2">Cofactor biosynthesis; ubiquinone biosynthesis.</text>
</comment>
<evidence type="ECO:0000256" key="4">
    <source>
        <dbReference type="ARBA" id="ARBA00022630"/>
    </source>
</evidence>
<dbReference type="GO" id="GO:0110142">
    <property type="term" value="C:ubiquinone biosynthesis complex"/>
    <property type="evidence" value="ECO:0007669"/>
    <property type="project" value="UniProtKB-ARBA"/>
</dbReference>
<evidence type="ECO:0000313" key="10">
    <source>
        <dbReference type="Proteomes" id="UP000654108"/>
    </source>
</evidence>
<sequence length="409" mass="42698">MNDPVQGIYDVIIVGAGPVGLTLGLALAQSAPGIKLALVDRRPLAVPQDNRASAIAAGVRRIFEALGVWNDMASEAQAILAMRITDSGQGDISRPLFLQFDGEIAPGEPFAHMVPNRTSAAALLGATGTLLSVLAPAEIRTWSGSGPVATLELDGNRTLRGRLVVAADGAQSFLRAQAGIDVIRHDYGQTGLVATIAHELPHDGVAYEHFRPAGPFASLPLPGNRSSLVWTESEAGARRALALPAEDLAQEIEAVMGSTLGSVSLEDALKGFPLRLQVARSFIGPRLALVGDAAHVVHPIAGQGLNLGLKDVAALAEVVVEALRLGIDPGSDEVLGRYQSWRRFDTASMAFVTDGMNRLFSNDLAPLRALRDFGLGLVDRAAPVKSALIRAAAGTGSNGAPRLLSGLPL</sequence>
<dbReference type="GO" id="GO:0004497">
    <property type="term" value="F:monooxygenase activity"/>
    <property type="evidence" value="ECO:0007669"/>
    <property type="project" value="UniProtKB-KW"/>
</dbReference>
<protein>
    <submittedName>
        <fullName evidence="9">FAD-dependent monooxygenase</fullName>
    </submittedName>
</protein>
<dbReference type="FunFam" id="3.50.50.60:FF:000021">
    <property type="entry name" value="Ubiquinone biosynthesis monooxygenase COQ6"/>
    <property type="match status" value="1"/>
</dbReference>
<dbReference type="GO" id="GO:0006744">
    <property type="term" value="P:ubiquinone biosynthetic process"/>
    <property type="evidence" value="ECO:0007669"/>
    <property type="project" value="InterPro"/>
</dbReference>
<evidence type="ECO:0000259" key="8">
    <source>
        <dbReference type="Pfam" id="PF01494"/>
    </source>
</evidence>
<keyword evidence="5" id="KW-0274">FAD</keyword>
<dbReference type="GO" id="GO:0071949">
    <property type="term" value="F:FAD binding"/>
    <property type="evidence" value="ECO:0007669"/>
    <property type="project" value="InterPro"/>
</dbReference>
<evidence type="ECO:0000256" key="3">
    <source>
        <dbReference type="ARBA" id="ARBA00005349"/>
    </source>
</evidence>
<name>A0A927FWS8_9HYPH</name>
<evidence type="ECO:0000256" key="7">
    <source>
        <dbReference type="ARBA" id="ARBA00023033"/>
    </source>
</evidence>
<evidence type="ECO:0000313" key="9">
    <source>
        <dbReference type="EMBL" id="MBD8066323.1"/>
    </source>
</evidence>
<feature type="domain" description="FAD-binding" evidence="8">
    <location>
        <begin position="9"/>
        <end position="342"/>
    </location>
</feature>
<dbReference type="PROSITE" id="PS01304">
    <property type="entry name" value="UBIH"/>
    <property type="match status" value="1"/>
</dbReference>
<dbReference type="InterPro" id="IPR036188">
    <property type="entry name" value="FAD/NAD-bd_sf"/>
</dbReference>
<keyword evidence="10" id="KW-1185">Reference proteome</keyword>
<dbReference type="SUPFAM" id="SSF51905">
    <property type="entry name" value="FAD/NAD(P)-binding domain"/>
    <property type="match status" value="1"/>
</dbReference>
<dbReference type="NCBIfam" id="TIGR01988">
    <property type="entry name" value="Ubi-OHases"/>
    <property type="match status" value="1"/>
</dbReference>
<dbReference type="Pfam" id="PF01494">
    <property type="entry name" value="FAD_binding_3"/>
    <property type="match status" value="1"/>
</dbReference>
<evidence type="ECO:0000256" key="1">
    <source>
        <dbReference type="ARBA" id="ARBA00001974"/>
    </source>
</evidence>
<evidence type="ECO:0000256" key="6">
    <source>
        <dbReference type="ARBA" id="ARBA00023002"/>
    </source>
</evidence>
<dbReference type="InterPro" id="IPR002938">
    <property type="entry name" value="FAD-bd"/>
</dbReference>
<organism evidence="9 10">
    <name type="scientific">Devosia oryzisoli</name>
    <dbReference type="NCBI Taxonomy" id="2774138"/>
    <lineage>
        <taxon>Bacteria</taxon>
        <taxon>Pseudomonadati</taxon>
        <taxon>Pseudomonadota</taxon>
        <taxon>Alphaproteobacteria</taxon>
        <taxon>Hyphomicrobiales</taxon>
        <taxon>Devosiaceae</taxon>
        <taxon>Devosia</taxon>
    </lineage>
</organism>
<dbReference type="PANTHER" id="PTHR43876:SF7">
    <property type="entry name" value="UBIQUINONE BIOSYNTHESIS MONOOXYGENASE COQ6, MITOCHONDRIAL"/>
    <property type="match status" value="1"/>
</dbReference>
<keyword evidence="6" id="KW-0560">Oxidoreductase</keyword>
<keyword evidence="7 9" id="KW-0503">Monooxygenase</keyword>
<dbReference type="InterPro" id="IPR010971">
    <property type="entry name" value="UbiH/COQ6"/>
</dbReference>
<dbReference type="PRINTS" id="PR00420">
    <property type="entry name" value="RNGMNOXGNASE"/>
</dbReference>
<dbReference type="Gene3D" id="3.50.50.60">
    <property type="entry name" value="FAD/NAD(P)-binding domain"/>
    <property type="match status" value="2"/>
</dbReference>
<comment type="similarity">
    <text evidence="3">Belongs to the UbiH/COQ6 family.</text>
</comment>
<proteinExistence type="inferred from homology"/>
<dbReference type="EMBL" id="JACYFU010000003">
    <property type="protein sequence ID" value="MBD8066323.1"/>
    <property type="molecule type" value="Genomic_DNA"/>
</dbReference>
<dbReference type="PANTHER" id="PTHR43876">
    <property type="entry name" value="UBIQUINONE BIOSYNTHESIS MONOOXYGENASE COQ6, MITOCHONDRIAL"/>
    <property type="match status" value="1"/>
</dbReference>
<comment type="cofactor">
    <cofactor evidence="1">
        <name>FAD</name>
        <dbReference type="ChEBI" id="CHEBI:57692"/>
    </cofactor>
</comment>
<dbReference type="GO" id="GO:0016705">
    <property type="term" value="F:oxidoreductase activity, acting on paired donors, with incorporation or reduction of molecular oxygen"/>
    <property type="evidence" value="ECO:0007669"/>
    <property type="project" value="InterPro"/>
</dbReference>
<evidence type="ECO:0000256" key="2">
    <source>
        <dbReference type="ARBA" id="ARBA00004749"/>
    </source>
</evidence>
<dbReference type="AlphaFoldDB" id="A0A927FWS8"/>
<reference evidence="9" key="1">
    <citation type="submission" date="2020-09" db="EMBL/GenBank/DDBJ databases">
        <title>Genome seq and assembly of Devosia sp.</title>
        <authorList>
            <person name="Chhetri G."/>
        </authorList>
    </citation>
    <scope>NUCLEOTIDE SEQUENCE</scope>
    <source>
        <strain evidence="9">PTR5</strain>
    </source>
</reference>
<dbReference type="Proteomes" id="UP000654108">
    <property type="component" value="Unassembled WGS sequence"/>
</dbReference>
<comment type="caution">
    <text evidence="9">The sequence shown here is derived from an EMBL/GenBank/DDBJ whole genome shotgun (WGS) entry which is preliminary data.</text>
</comment>
<keyword evidence="4" id="KW-0285">Flavoprotein</keyword>
<evidence type="ECO:0000256" key="5">
    <source>
        <dbReference type="ARBA" id="ARBA00022827"/>
    </source>
</evidence>
<accession>A0A927FWS8</accession>